<sequence>MGPRKVSSSKEVTGKQRLSGGKKKQCQFFDYLSKKYPDLKKKNPKRQGHEIRKEIGAMFKKLSPEDKMKCATEKVSRLVAGFGEEQKEAIRACGFGSFLNIKNPSVKGSLLSYLIENIDPIKGKINMNGKTYMLTTETLERVMQLRDGGEQKILGDDDELNPFREELIGDTGRITLAELVVELEKSEESDELFIIRFILVVIGSILMVTSISFVNIDYISILSIVKRIKRRNWTSHTPSFLMESIHKYKCGQTSRAGLHTFFCSVQLFYLDNVEWRS</sequence>
<dbReference type="PANTHER" id="PTHR34835:SF34">
    <property type="entry name" value="OS08G0555500 PROTEIN"/>
    <property type="match status" value="1"/>
</dbReference>
<evidence type="ECO:0000313" key="5">
    <source>
        <dbReference type="Proteomes" id="UP000237105"/>
    </source>
</evidence>
<dbReference type="Proteomes" id="UP000237105">
    <property type="component" value="Unassembled WGS sequence"/>
</dbReference>
<evidence type="ECO:0000256" key="2">
    <source>
        <dbReference type="SAM" id="Phobius"/>
    </source>
</evidence>
<organism evidence="4 5">
    <name type="scientific">Parasponia andersonii</name>
    <name type="common">Sponia andersonii</name>
    <dbReference type="NCBI Taxonomy" id="3476"/>
    <lineage>
        <taxon>Eukaryota</taxon>
        <taxon>Viridiplantae</taxon>
        <taxon>Streptophyta</taxon>
        <taxon>Embryophyta</taxon>
        <taxon>Tracheophyta</taxon>
        <taxon>Spermatophyta</taxon>
        <taxon>Magnoliopsida</taxon>
        <taxon>eudicotyledons</taxon>
        <taxon>Gunneridae</taxon>
        <taxon>Pentapetalae</taxon>
        <taxon>rosids</taxon>
        <taxon>fabids</taxon>
        <taxon>Rosales</taxon>
        <taxon>Cannabaceae</taxon>
        <taxon>Parasponia</taxon>
    </lineage>
</organism>
<reference evidence="5" key="1">
    <citation type="submission" date="2016-06" db="EMBL/GenBank/DDBJ databases">
        <title>Parallel loss of symbiosis genes in relatives of nitrogen-fixing non-legume Parasponia.</title>
        <authorList>
            <person name="Van Velzen R."/>
            <person name="Holmer R."/>
            <person name="Bu F."/>
            <person name="Rutten L."/>
            <person name="Van Zeijl A."/>
            <person name="Liu W."/>
            <person name="Santuari L."/>
            <person name="Cao Q."/>
            <person name="Sharma T."/>
            <person name="Shen D."/>
            <person name="Roswanjaya Y."/>
            <person name="Wardhani T."/>
            <person name="Kalhor M.S."/>
            <person name="Jansen J."/>
            <person name="Van den Hoogen J."/>
            <person name="Gungor B."/>
            <person name="Hartog M."/>
            <person name="Hontelez J."/>
            <person name="Verver J."/>
            <person name="Yang W.-C."/>
            <person name="Schijlen E."/>
            <person name="Repin R."/>
            <person name="Schilthuizen M."/>
            <person name="Schranz E."/>
            <person name="Heidstra R."/>
            <person name="Miyata K."/>
            <person name="Fedorova E."/>
            <person name="Kohlen W."/>
            <person name="Bisseling T."/>
            <person name="Smit S."/>
            <person name="Geurts R."/>
        </authorList>
    </citation>
    <scope>NUCLEOTIDE SEQUENCE [LARGE SCALE GENOMIC DNA]</scope>
    <source>
        <strain evidence="5">cv. WU1-14</strain>
    </source>
</reference>
<dbReference type="PANTHER" id="PTHR34835">
    <property type="entry name" value="OS07G0283600 PROTEIN-RELATED"/>
    <property type="match status" value="1"/>
</dbReference>
<feature type="region of interest" description="Disordered" evidence="1">
    <location>
        <begin position="1"/>
        <end position="22"/>
    </location>
</feature>
<keyword evidence="2" id="KW-1133">Transmembrane helix</keyword>
<evidence type="ECO:0000259" key="3">
    <source>
        <dbReference type="Pfam" id="PF00505"/>
    </source>
</evidence>
<evidence type="ECO:0000256" key="1">
    <source>
        <dbReference type="SAM" id="MobiDB-lite"/>
    </source>
</evidence>
<proteinExistence type="predicted"/>
<keyword evidence="2" id="KW-0812">Transmembrane</keyword>
<protein>
    <submittedName>
        <fullName evidence="4">High mobility group box domain containing protein</fullName>
    </submittedName>
</protein>
<dbReference type="Pfam" id="PF00505">
    <property type="entry name" value="HMG_box"/>
    <property type="match status" value="1"/>
</dbReference>
<dbReference type="InterPro" id="IPR009071">
    <property type="entry name" value="HMG_box_dom"/>
</dbReference>
<name>A0A2P5BBQ5_PARAD</name>
<feature type="domain" description="HMG box" evidence="3">
    <location>
        <begin position="22"/>
        <end position="69"/>
    </location>
</feature>
<keyword evidence="5" id="KW-1185">Reference proteome</keyword>
<dbReference type="Gene3D" id="1.10.30.10">
    <property type="entry name" value="High mobility group box domain"/>
    <property type="match status" value="1"/>
</dbReference>
<comment type="caution">
    <text evidence="4">The sequence shown here is derived from an EMBL/GenBank/DDBJ whole genome shotgun (WGS) entry which is preliminary data.</text>
</comment>
<keyword evidence="2" id="KW-0472">Membrane</keyword>
<dbReference type="EMBL" id="JXTB01000316">
    <property type="protein sequence ID" value="PON46224.1"/>
    <property type="molecule type" value="Genomic_DNA"/>
</dbReference>
<evidence type="ECO:0000313" key="4">
    <source>
        <dbReference type="EMBL" id="PON46224.1"/>
    </source>
</evidence>
<gene>
    <name evidence="4" type="ORF">PanWU01x14_253480</name>
</gene>
<dbReference type="SUPFAM" id="SSF47095">
    <property type="entry name" value="HMG-box"/>
    <property type="match status" value="1"/>
</dbReference>
<feature type="transmembrane region" description="Helical" evidence="2">
    <location>
        <begin position="193"/>
        <end position="221"/>
    </location>
</feature>
<dbReference type="InterPro" id="IPR036910">
    <property type="entry name" value="HMG_box_dom_sf"/>
</dbReference>
<dbReference type="STRING" id="3476.A0A2P5BBQ5"/>
<dbReference type="AlphaFoldDB" id="A0A2P5BBQ5"/>
<dbReference type="CDD" id="cd00084">
    <property type="entry name" value="HMG-box_SF"/>
    <property type="match status" value="1"/>
</dbReference>
<dbReference type="OrthoDB" id="1741775at2759"/>
<accession>A0A2P5BBQ5</accession>